<dbReference type="SUPFAM" id="SSF48334">
    <property type="entry name" value="DNA repair protein MutS, domain III"/>
    <property type="match status" value="1"/>
</dbReference>
<protein>
    <submittedName>
        <fullName evidence="6">MutS domain V</fullName>
    </submittedName>
</protein>
<dbReference type="GO" id="GO:0030983">
    <property type="term" value="F:mismatched DNA binding"/>
    <property type="evidence" value="ECO:0007669"/>
    <property type="project" value="InterPro"/>
</dbReference>
<proteinExistence type="predicted"/>
<dbReference type="STRING" id="1128970.SAMN04487935_2002"/>
<evidence type="ECO:0000259" key="5">
    <source>
        <dbReference type="SMART" id="SM00534"/>
    </source>
</evidence>
<evidence type="ECO:0000313" key="7">
    <source>
        <dbReference type="Proteomes" id="UP000199580"/>
    </source>
</evidence>
<dbReference type="InterPro" id="IPR000432">
    <property type="entry name" value="DNA_mismatch_repair_MutS_C"/>
</dbReference>
<feature type="transmembrane region" description="Helical" evidence="4">
    <location>
        <begin position="231"/>
        <end position="250"/>
    </location>
</feature>
<keyword evidence="4" id="KW-0472">Membrane</keyword>
<name>A0A1G8WZ04_9FLAO</name>
<keyword evidence="1" id="KW-0547">Nucleotide-binding</keyword>
<evidence type="ECO:0000313" key="6">
    <source>
        <dbReference type="EMBL" id="SDJ83612.1"/>
    </source>
</evidence>
<keyword evidence="3" id="KW-0238">DNA-binding</keyword>
<dbReference type="PANTHER" id="PTHR11361">
    <property type="entry name" value="DNA MISMATCH REPAIR PROTEIN MUTS FAMILY MEMBER"/>
    <property type="match status" value="1"/>
</dbReference>
<dbReference type="InterPro" id="IPR027417">
    <property type="entry name" value="P-loop_NTPase"/>
</dbReference>
<dbReference type="Proteomes" id="UP000199580">
    <property type="component" value="Unassembled WGS sequence"/>
</dbReference>
<dbReference type="GO" id="GO:0005829">
    <property type="term" value="C:cytosol"/>
    <property type="evidence" value="ECO:0007669"/>
    <property type="project" value="TreeGrafter"/>
</dbReference>
<feature type="transmembrane region" description="Helical" evidence="4">
    <location>
        <begin position="50"/>
        <end position="67"/>
    </location>
</feature>
<keyword evidence="4" id="KW-0812">Transmembrane</keyword>
<evidence type="ECO:0000256" key="2">
    <source>
        <dbReference type="ARBA" id="ARBA00022840"/>
    </source>
</evidence>
<dbReference type="Pfam" id="PF00488">
    <property type="entry name" value="MutS_V"/>
    <property type="match status" value="1"/>
</dbReference>
<accession>A0A1G8WZ04</accession>
<dbReference type="GO" id="GO:0006298">
    <property type="term" value="P:mismatch repair"/>
    <property type="evidence" value="ECO:0007669"/>
    <property type="project" value="InterPro"/>
</dbReference>
<dbReference type="RefSeq" id="WP_091394523.1">
    <property type="nucleotide sequence ID" value="NZ_BKAI01000004.1"/>
</dbReference>
<reference evidence="6 7" key="1">
    <citation type="submission" date="2016-10" db="EMBL/GenBank/DDBJ databases">
        <authorList>
            <person name="de Groot N.N."/>
        </authorList>
    </citation>
    <scope>NUCLEOTIDE SEQUENCE [LARGE SCALE GENOMIC DNA]</scope>
    <source>
        <strain evidence="6 7">CGMCC 1.10076</strain>
    </source>
</reference>
<dbReference type="EMBL" id="FNEZ01000002">
    <property type="protein sequence ID" value="SDJ83612.1"/>
    <property type="molecule type" value="Genomic_DNA"/>
</dbReference>
<dbReference type="Gene3D" id="3.40.50.300">
    <property type="entry name" value="P-loop containing nucleotide triphosphate hydrolases"/>
    <property type="match status" value="1"/>
</dbReference>
<dbReference type="SMART" id="SM00534">
    <property type="entry name" value="MUTSac"/>
    <property type="match status" value="1"/>
</dbReference>
<sequence length="589" mass="66998">MTIYQQRKEAFSDQLESITKNYNAISIARLITVLLLLAFLFFGIKRNENLWFVGAAILFVVFVFLMRKHSELSYQKKLKQALVKINSDEIDYLERKSLPFENGSQHQDFSHLYAYDLDIFGEHSLFQNLNRTTTFIGQKILANQLLTLLSNEQILQNQAAIQELSGKLEWRHELMALGKISHDNKEQYENLLRWSRSGNSPLSKFQVFLSFLSPILLIGSFAGYLITDDSFLIKITSFLFAFNLFLLGLCTKRIKSEIQHAEGIDKIINQYSEIVKNIETENFLSEKANVLKQQLFVENHSASAHLKKLSGLFSNMDSIANLFSTVLFNGIFLFHVHVLKALLHWRKNHSAQLEKWLDTIGEFEMLSSLANLAYNNPDFAFPNLNDQHTIDFKNLSHPLLNKETRAGNDVKFNPQFMILTGSNMSGKSTFLRSLGINMVLTGIGSAVCADEANVHPLPVLVSMRLSDSLADSESYFYAEIKRLKQIMDGLENKRAFVLLDEILRGTNSDDKRSGTIGVVKKMIEKQAIGAIATHDIEVCQMTNEFPGSLANKCFEVEIINNDLHFDYKLRNGICQNKSATFLMTKTGII</sequence>
<dbReference type="OrthoDB" id="9802448at2"/>
<feature type="transmembrane region" description="Helical" evidence="4">
    <location>
        <begin position="205"/>
        <end position="225"/>
    </location>
</feature>
<dbReference type="PANTHER" id="PTHR11361:SF99">
    <property type="entry name" value="DNA MISMATCH REPAIR PROTEIN"/>
    <property type="match status" value="1"/>
</dbReference>
<feature type="transmembrane region" description="Helical" evidence="4">
    <location>
        <begin position="21"/>
        <end position="44"/>
    </location>
</feature>
<keyword evidence="7" id="KW-1185">Reference proteome</keyword>
<evidence type="ECO:0000256" key="4">
    <source>
        <dbReference type="SAM" id="Phobius"/>
    </source>
</evidence>
<dbReference type="GO" id="GO:0005524">
    <property type="term" value="F:ATP binding"/>
    <property type="evidence" value="ECO:0007669"/>
    <property type="project" value="UniProtKB-KW"/>
</dbReference>
<keyword evidence="2" id="KW-0067">ATP-binding</keyword>
<dbReference type="Gene3D" id="1.10.1420.10">
    <property type="match status" value="1"/>
</dbReference>
<keyword evidence="4" id="KW-1133">Transmembrane helix</keyword>
<dbReference type="InterPro" id="IPR036187">
    <property type="entry name" value="DNA_mismatch_repair_MutS_sf"/>
</dbReference>
<feature type="domain" description="DNA mismatch repair proteins mutS family" evidence="5">
    <location>
        <begin position="414"/>
        <end position="584"/>
    </location>
</feature>
<dbReference type="InterPro" id="IPR045076">
    <property type="entry name" value="MutS"/>
</dbReference>
<feature type="transmembrane region" description="Helical" evidence="4">
    <location>
        <begin position="319"/>
        <end position="339"/>
    </location>
</feature>
<gene>
    <name evidence="6" type="ORF">SAMN04487935_2002</name>
</gene>
<evidence type="ECO:0000256" key="3">
    <source>
        <dbReference type="ARBA" id="ARBA00023125"/>
    </source>
</evidence>
<organism evidence="6 7">
    <name type="scientific">Flavobacterium noncentrifugens</name>
    <dbReference type="NCBI Taxonomy" id="1128970"/>
    <lineage>
        <taxon>Bacteria</taxon>
        <taxon>Pseudomonadati</taxon>
        <taxon>Bacteroidota</taxon>
        <taxon>Flavobacteriia</taxon>
        <taxon>Flavobacteriales</taxon>
        <taxon>Flavobacteriaceae</taxon>
        <taxon>Flavobacterium</taxon>
    </lineage>
</organism>
<dbReference type="SUPFAM" id="SSF52540">
    <property type="entry name" value="P-loop containing nucleoside triphosphate hydrolases"/>
    <property type="match status" value="1"/>
</dbReference>
<dbReference type="AlphaFoldDB" id="A0A1G8WZ04"/>
<dbReference type="GO" id="GO:0140664">
    <property type="term" value="F:ATP-dependent DNA damage sensor activity"/>
    <property type="evidence" value="ECO:0007669"/>
    <property type="project" value="InterPro"/>
</dbReference>
<evidence type="ECO:0000256" key="1">
    <source>
        <dbReference type="ARBA" id="ARBA00022741"/>
    </source>
</evidence>